<accession>A0A1H8VEE2</accession>
<dbReference type="OrthoDB" id="228006at2157"/>
<dbReference type="RefSeq" id="WP_092664010.1">
    <property type="nucleotide sequence ID" value="NZ_FOCX01000036.1"/>
</dbReference>
<evidence type="ECO:0000313" key="2">
    <source>
        <dbReference type="EMBL" id="SEP13624.1"/>
    </source>
</evidence>
<dbReference type="EMBL" id="FOCX01000036">
    <property type="protein sequence ID" value="SEP13624.1"/>
    <property type="molecule type" value="Genomic_DNA"/>
</dbReference>
<feature type="region of interest" description="Disordered" evidence="1">
    <location>
        <begin position="41"/>
        <end position="65"/>
    </location>
</feature>
<evidence type="ECO:0000256" key="1">
    <source>
        <dbReference type="SAM" id="MobiDB-lite"/>
    </source>
</evidence>
<reference evidence="3" key="1">
    <citation type="submission" date="2016-10" db="EMBL/GenBank/DDBJ databases">
        <authorList>
            <person name="Varghese N."/>
            <person name="Submissions S."/>
        </authorList>
    </citation>
    <scope>NUCLEOTIDE SEQUENCE [LARGE SCALE GENOMIC DNA]</scope>
    <source>
        <strain evidence="3">IBRC-M 10043</strain>
    </source>
</reference>
<protein>
    <submittedName>
        <fullName evidence="2">Uncharacterized protein</fullName>
    </submittedName>
</protein>
<proteinExistence type="predicted"/>
<dbReference type="Proteomes" id="UP000198775">
    <property type="component" value="Unassembled WGS sequence"/>
</dbReference>
<evidence type="ECO:0000313" key="3">
    <source>
        <dbReference type="Proteomes" id="UP000198775"/>
    </source>
</evidence>
<sequence length="185" mass="19589">MSALTAVVQIGTAPPLGGGVEPAVVAHLYEGGIPRFLAYEVTSGDGDDSSNTGNGGNGPDLRRIPGAYAPPIEADTAYPLTDLLLGTYREGSVITQRLDTLSRKAEANYGRTFREMVFASDVEWGSAGYGRLFEARSQLEAHPVEAVVAVGFLPGVSDEVRLAIEDNRDRLDGATPRLTAGPENR</sequence>
<name>A0A1H8VEE2_9EURY</name>
<dbReference type="AlphaFoldDB" id="A0A1H8VEE2"/>
<keyword evidence="3" id="KW-1185">Reference proteome</keyword>
<organism evidence="2 3">
    <name type="scientific">Halorientalis persicus</name>
    <dbReference type="NCBI Taxonomy" id="1367881"/>
    <lineage>
        <taxon>Archaea</taxon>
        <taxon>Methanobacteriati</taxon>
        <taxon>Methanobacteriota</taxon>
        <taxon>Stenosarchaea group</taxon>
        <taxon>Halobacteria</taxon>
        <taxon>Halobacteriales</taxon>
        <taxon>Haloarculaceae</taxon>
        <taxon>Halorientalis</taxon>
    </lineage>
</organism>
<gene>
    <name evidence="2" type="ORF">SAMN05216388_103624</name>
</gene>